<evidence type="ECO:0000256" key="5">
    <source>
        <dbReference type="ARBA" id="ARBA00022759"/>
    </source>
</evidence>
<dbReference type="InterPro" id="IPR043502">
    <property type="entry name" value="DNA/RNA_pol_sf"/>
</dbReference>
<gene>
    <name evidence="10" type="ORF">ATC70_009915</name>
</gene>
<dbReference type="RefSeq" id="XP_064686343.1">
    <property type="nucleotide sequence ID" value="XM_064829141.1"/>
</dbReference>
<keyword evidence="11" id="KW-1185">Reference proteome</keyword>
<evidence type="ECO:0000313" key="10">
    <source>
        <dbReference type="EMBL" id="KAK4519677.1"/>
    </source>
</evidence>
<dbReference type="CDD" id="cd09274">
    <property type="entry name" value="RNase_HI_RT_Ty3"/>
    <property type="match status" value="1"/>
</dbReference>
<keyword evidence="7" id="KW-0695">RNA-directed DNA polymerase</keyword>
<dbReference type="AlphaFoldDB" id="A0AAN7DLN7"/>
<dbReference type="SUPFAM" id="SSF50630">
    <property type="entry name" value="Acid proteases"/>
    <property type="match status" value="1"/>
</dbReference>
<dbReference type="PROSITE" id="PS50878">
    <property type="entry name" value="RT_POL"/>
    <property type="match status" value="1"/>
</dbReference>
<dbReference type="PANTHER" id="PTHR37984">
    <property type="entry name" value="PROTEIN CBG26694"/>
    <property type="match status" value="1"/>
</dbReference>
<comment type="caution">
    <text evidence="10">The sequence shown here is derived from an EMBL/GenBank/DDBJ whole genome shotgun (WGS) entry which is preliminary data.</text>
</comment>
<dbReference type="EMBL" id="JASEJX010000012">
    <property type="protein sequence ID" value="KAK4519677.1"/>
    <property type="molecule type" value="Genomic_DNA"/>
</dbReference>
<keyword evidence="3" id="KW-0548">Nucleotidyltransferase</keyword>
<dbReference type="CDD" id="cd01647">
    <property type="entry name" value="RT_LTR"/>
    <property type="match status" value="1"/>
</dbReference>
<evidence type="ECO:0000259" key="9">
    <source>
        <dbReference type="PROSITE" id="PS50878"/>
    </source>
</evidence>
<dbReference type="GO" id="GO:0004519">
    <property type="term" value="F:endonuclease activity"/>
    <property type="evidence" value="ECO:0007669"/>
    <property type="project" value="UniProtKB-KW"/>
</dbReference>
<dbReference type="Proteomes" id="UP001304243">
    <property type="component" value="Unassembled WGS sequence"/>
</dbReference>
<dbReference type="Pfam" id="PF00078">
    <property type="entry name" value="RVT_1"/>
    <property type="match status" value="1"/>
</dbReference>
<dbReference type="InterPro" id="IPR000477">
    <property type="entry name" value="RT_dom"/>
</dbReference>
<accession>A0AAN7DLN7</accession>
<dbReference type="InterPro" id="IPR050951">
    <property type="entry name" value="Retrovirus_Pol_polyprotein"/>
</dbReference>
<dbReference type="Pfam" id="PF13975">
    <property type="entry name" value="gag-asp_proteas"/>
    <property type="match status" value="1"/>
</dbReference>
<evidence type="ECO:0000256" key="1">
    <source>
        <dbReference type="ARBA" id="ARBA00012493"/>
    </source>
</evidence>
<keyword evidence="4" id="KW-0540">Nuclease</keyword>
<name>A0AAN7DLN7_9FUNG</name>
<dbReference type="SUPFAM" id="SSF56672">
    <property type="entry name" value="DNA/RNA polymerases"/>
    <property type="match status" value="1"/>
</dbReference>
<dbReference type="Pfam" id="PF17917">
    <property type="entry name" value="RT_RNaseH"/>
    <property type="match status" value="1"/>
</dbReference>
<keyword evidence="2" id="KW-0808">Transferase</keyword>
<dbReference type="GO" id="GO:0016787">
    <property type="term" value="F:hydrolase activity"/>
    <property type="evidence" value="ECO:0007669"/>
    <property type="project" value="UniProtKB-KW"/>
</dbReference>
<evidence type="ECO:0000256" key="6">
    <source>
        <dbReference type="ARBA" id="ARBA00022801"/>
    </source>
</evidence>
<dbReference type="Gene3D" id="3.30.70.270">
    <property type="match status" value="2"/>
</dbReference>
<sequence length="844" mass="94711">MVEAEELNEVYAIKRANPEVPEVLNANNRVAKKKRVSPAGQTVSKEITMKEPRPTRKARVLKVPTKSLNVWNKLSELDSGLSILDWVAIDKDAAKDLVDGLRDLRKQRPKRTKRHLMEMDGGIKEPPNKINVVQHAADSDVSEASSYYDSDPSSDGDSMASFSSGTDSDLNFDDTHSVYRYPYDLAKMKWSSPLKAEISINGRKVIACFDTGGSISVISRSLCESLGMACNGDSLQLVGFNNESAGARADIVMDVPICIQGKHIRPEHMCVQDQTNADLLILGIPWLQAYGVELDIANSIIKVPTTSGLVKLQGFTSHIPGLVHDKSKEIYKIELAKKHAASLEEDLIPDTFEEIKYDKDNIAEGAPEFLHDLLNEFSHVFSEVSGLTKIKGHKMRVQVVEGAKPIKSKCFRLSWEDEDALNKYVDEMLELDLIEEADGTWSSAAFLVGKKDGSRRCVIDYRKVNKLIVQTNFPTPTVAELTELTAGMKYFSCLDASSGYHQLEIDPEDTLARDLTGFVTKRGTFRYKVLPMGISVGGSEFQRAMHSIFKHMIGESACIFYDDVLCFSRTREAHEAHLRELFEAAERANLKFKRKKCHFGQESVEYLGHIISSEGSRPGDRNVEKIKSFPPCQNVSELKSFLGLTGFFRKFTPNYATIAKELVSLTRKGVKFVWGPEQQQAFETLKQIQCSNPVLAFPDRHKVQILSVDGSLSGLGCVLTQVDQFNEHDRSNEQVIGYGSRSLRGSEKNWHIHEVEAFAVVWSIQHFQHYLKGREFILITDHSSLVYIFNPTKQSPKLSRWCAAVMEYNFKILYKPGPSNIADPLSRCIPLPEFIKEFGPARIV</sequence>
<dbReference type="Gene3D" id="2.40.70.10">
    <property type="entry name" value="Acid Proteases"/>
    <property type="match status" value="1"/>
</dbReference>
<evidence type="ECO:0000256" key="3">
    <source>
        <dbReference type="ARBA" id="ARBA00022695"/>
    </source>
</evidence>
<dbReference type="FunFam" id="3.30.70.270:FF:000020">
    <property type="entry name" value="Transposon Tf2-6 polyprotein-like Protein"/>
    <property type="match status" value="1"/>
</dbReference>
<keyword evidence="5" id="KW-0255">Endonuclease</keyword>
<evidence type="ECO:0000256" key="8">
    <source>
        <dbReference type="SAM" id="MobiDB-lite"/>
    </source>
</evidence>
<evidence type="ECO:0000256" key="4">
    <source>
        <dbReference type="ARBA" id="ARBA00022722"/>
    </source>
</evidence>
<evidence type="ECO:0000256" key="7">
    <source>
        <dbReference type="ARBA" id="ARBA00022918"/>
    </source>
</evidence>
<feature type="domain" description="Reverse transcriptase" evidence="9">
    <location>
        <begin position="429"/>
        <end position="611"/>
    </location>
</feature>
<evidence type="ECO:0000313" key="11">
    <source>
        <dbReference type="Proteomes" id="UP001304243"/>
    </source>
</evidence>
<organism evidence="10 11">
    <name type="scientific">Mucor velutinosus</name>
    <dbReference type="NCBI Taxonomy" id="708070"/>
    <lineage>
        <taxon>Eukaryota</taxon>
        <taxon>Fungi</taxon>
        <taxon>Fungi incertae sedis</taxon>
        <taxon>Mucoromycota</taxon>
        <taxon>Mucoromycotina</taxon>
        <taxon>Mucoromycetes</taxon>
        <taxon>Mucorales</taxon>
        <taxon>Mucorineae</taxon>
        <taxon>Mucoraceae</taxon>
        <taxon>Mucor</taxon>
    </lineage>
</organism>
<dbReference type="GeneID" id="89953601"/>
<reference evidence="10 11" key="1">
    <citation type="submission" date="2022-11" db="EMBL/GenBank/DDBJ databases">
        <title>Mucor velutinosus strain NIH1002 WGS.</title>
        <authorList>
            <person name="Subramanian P."/>
            <person name="Mullikin J.C."/>
            <person name="Segre J.A."/>
            <person name="Zelazny A.M."/>
        </authorList>
    </citation>
    <scope>NUCLEOTIDE SEQUENCE [LARGE SCALE GENOMIC DNA]</scope>
    <source>
        <strain evidence="10 11">NIH1002</strain>
    </source>
</reference>
<dbReference type="CDD" id="cd00303">
    <property type="entry name" value="retropepsin_like"/>
    <property type="match status" value="1"/>
</dbReference>
<dbReference type="PANTHER" id="PTHR37984:SF5">
    <property type="entry name" value="PROTEIN NYNRIN-LIKE"/>
    <property type="match status" value="1"/>
</dbReference>
<dbReference type="Gene3D" id="3.10.10.10">
    <property type="entry name" value="HIV Type 1 Reverse Transcriptase, subunit A, domain 1"/>
    <property type="match status" value="1"/>
</dbReference>
<dbReference type="InterPro" id="IPR041373">
    <property type="entry name" value="RT_RNaseH"/>
</dbReference>
<evidence type="ECO:0000256" key="2">
    <source>
        <dbReference type="ARBA" id="ARBA00022679"/>
    </source>
</evidence>
<dbReference type="InterPro" id="IPR043128">
    <property type="entry name" value="Rev_trsase/Diguanyl_cyclase"/>
</dbReference>
<protein>
    <recommendedName>
        <fullName evidence="1">RNA-directed DNA polymerase</fullName>
        <ecNumber evidence="1">2.7.7.49</ecNumber>
    </recommendedName>
</protein>
<feature type="region of interest" description="Disordered" evidence="8">
    <location>
        <begin position="143"/>
        <end position="165"/>
    </location>
</feature>
<dbReference type="EC" id="2.7.7.49" evidence="1"/>
<dbReference type="InterPro" id="IPR021109">
    <property type="entry name" value="Peptidase_aspartic_dom_sf"/>
</dbReference>
<dbReference type="GO" id="GO:0003964">
    <property type="term" value="F:RNA-directed DNA polymerase activity"/>
    <property type="evidence" value="ECO:0007669"/>
    <property type="project" value="UniProtKB-KW"/>
</dbReference>
<proteinExistence type="predicted"/>
<keyword evidence="6" id="KW-0378">Hydrolase</keyword>